<evidence type="ECO:0000256" key="3">
    <source>
        <dbReference type="ARBA" id="ARBA00022729"/>
    </source>
</evidence>
<keyword evidence="3" id="KW-0732">Signal</keyword>
<evidence type="ECO:0000313" key="8">
    <source>
        <dbReference type="Proteomes" id="UP001626550"/>
    </source>
</evidence>
<reference evidence="7 8" key="1">
    <citation type="submission" date="2024-11" db="EMBL/GenBank/DDBJ databases">
        <title>Adaptive evolution of stress response genes in parasites aligns with host niche diversity.</title>
        <authorList>
            <person name="Hahn C."/>
            <person name="Resl P."/>
        </authorList>
    </citation>
    <scope>NUCLEOTIDE SEQUENCE [LARGE SCALE GENOMIC DNA]</scope>
    <source>
        <strain evidence="7">EGGRZ-B1_66</strain>
        <tissue evidence="7">Body</tissue>
    </source>
</reference>
<sequence>MTWSRTVTTWISYQFRDGPSPITYYWPALPSYINYIDGGLEREDGLIYLFKDARFWLLVHNIKLQNGFRKDGMPLQSLGLPKNLRKIDTIFRWAENKAVYIFAGDWYWKLDETEGPYGRVEPEPNYPRRIKDTWMGIPTPVRAAFTQLNGDTLFFQGNNYWEFDNIAMKSREGFPKQANLHILGCFDETINNKE</sequence>
<dbReference type="Gene3D" id="2.110.10.10">
    <property type="entry name" value="Hemopexin-like domain"/>
    <property type="match status" value="1"/>
</dbReference>
<dbReference type="CDD" id="cd00094">
    <property type="entry name" value="HX"/>
    <property type="match status" value="1"/>
</dbReference>
<keyword evidence="8" id="KW-1185">Reference proteome</keyword>
<dbReference type="Proteomes" id="UP001626550">
    <property type="component" value="Unassembled WGS sequence"/>
</dbReference>
<organism evidence="7 8">
    <name type="scientific">Cichlidogyrus casuarinus</name>
    <dbReference type="NCBI Taxonomy" id="1844966"/>
    <lineage>
        <taxon>Eukaryota</taxon>
        <taxon>Metazoa</taxon>
        <taxon>Spiralia</taxon>
        <taxon>Lophotrochozoa</taxon>
        <taxon>Platyhelminthes</taxon>
        <taxon>Monogenea</taxon>
        <taxon>Monopisthocotylea</taxon>
        <taxon>Dactylogyridea</taxon>
        <taxon>Ancyrocephalidae</taxon>
        <taxon>Cichlidogyrus</taxon>
    </lineage>
</organism>
<evidence type="ECO:0000256" key="2">
    <source>
        <dbReference type="ARBA" id="ARBA00022525"/>
    </source>
</evidence>
<dbReference type="Pfam" id="PF00045">
    <property type="entry name" value="Hemopexin"/>
    <property type="match status" value="3"/>
</dbReference>
<feature type="repeat" description="Hemopexin" evidence="6">
    <location>
        <begin position="138"/>
        <end position="185"/>
    </location>
</feature>
<evidence type="ECO:0000256" key="4">
    <source>
        <dbReference type="ARBA" id="ARBA00022737"/>
    </source>
</evidence>
<dbReference type="SMART" id="SM00120">
    <property type="entry name" value="HX"/>
    <property type="match status" value="3"/>
</dbReference>
<evidence type="ECO:0000256" key="5">
    <source>
        <dbReference type="ARBA" id="ARBA00023180"/>
    </source>
</evidence>
<evidence type="ECO:0000256" key="1">
    <source>
        <dbReference type="ARBA" id="ARBA00004613"/>
    </source>
</evidence>
<feature type="repeat" description="Hemopexin" evidence="6">
    <location>
        <begin position="84"/>
        <end position="137"/>
    </location>
</feature>
<evidence type="ECO:0000256" key="6">
    <source>
        <dbReference type="PROSITE-ProRule" id="PRU01011"/>
    </source>
</evidence>
<dbReference type="SUPFAM" id="SSF50923">
    <property type="entry name" value="Hemopexin-like domain"/>
    <property type="match status" value="1"/>
</dbReference>
<accession>A0ABD2Q7V2</accession>
<dbReference type="InterPro" id="IPR018487">
    <property type="entry name" value="Hemopexin-like_repeat"/>
</dbReference>
<name>A0ABD2Q7V2_9PLAT</name>
<dbReference type="PANTHER" id="PTHR22917">
    <property type="entry name" value="HEMOPEXIN DOMAIN-CONTAINING PROTEIN"/>
    <property type="match status" value="1"/>
</dbReference>
<evidence type="ECO:0000313" key="7">
    <source>
        <dbReference type="EMBL" id="KAL3315478.1"/>
    </source>
</evidence>
<dbReference type="InterPro" id="IPR036375">
    <property type="entry name" value="Hemopexin-like_dom_sf"/>
</dbReference>
<dbReference type="AlphaFoldDB" id="A0ABD2Q7V2"/>
<dbReference type="GO" id="GO:0005576">
    <property type="term" value="C:extracellular region"/>
    <property type="evidence" value="ECO:0007669"/>
    <property type="project" value="UniProtKB-SubCell"/>
</dbReference>
<protein>
    <submittedName>
        <fullName evidence="7">Uncharacterized protein</fullName>
    </submittedName>
</protein>
<keyword evidence="2" id="KW-0964">Secreted</keyword>
<keyword evidence="5" id="KW-0325">Glycoprotein</keyword>
<comment type="subcellular location">
    <subcellularLocation>
        <location evidence="1">Secreted</location>
    </subcellularLocation>
</comment>
<dbReference type="PROSITE" id="PS51642">
    <property type="entry name" value="HEMOPEXIN_2"/>
    <property type="match status" value="2"/>
</dbReference>
<dbReference type="InterPro" id="IPR051298">
    <property type="entry name" value="Heme_transport/Cell_adhesion"/>
</dbReference>
<dbReference type="InterPro" id="IPR000585">
    <property type="entry name" value="Hemopexin-like_dom"/>
</dbReference>
<proteinExistence type="predicted"/>
<comment type="caution">
    <text evidence="7">The sequence shown here is derived from an EMBL/GenBank/DDBJ whole genome shotgun (WGS) entry which is preliminary data.</text>
</comment>
<dbReference type="EMBL" id="JBJKFK010000743">
    <property type="protein sequence ID" value="KAL3315478.1"/>
    <property type="molecule type" value="Genomic_DNA"/>
</dbReference>
<gene>
    <name evidence="7" type="ORF">Ciccas_005886</name>
</gene>
<dbReference type="PANTHER" id="PTHR22917:SF6">
    <property type="entry name" value="EG:8D8.2 PROTEIN-RELATED"/>
    <property type="match status" value="1"/>
</dbReference>
<keyword evidence="4" id="KW-0677">Repeat</keyword>